<comment type="caution">
    <text evidence="2">The sequence shown here is derived from an EMBL/GenBank/DDBJ whole genome shotgun (WGS) entry which is preliminary data.</text>
</comment>
<feature type="transmembrane region" description="Helical" evidence="1">
    <location>
        <begin position="39"/>
        <end position="59"/>
    </location>
</feature>
<dbReference type="OrthoDB" id="1525231at2"/>
<protein>
    <submittedName>
        <fullName evidence="2">Uncharacterized protein</fullName>
    </submittedName>
</protein>
<evidence type="ECO:0000256" key="1">
    <source>
        <dbReference type="SAM" id="Phobius"/>
    </source>
</evidence>
<dbReference type="Proteomes" id="UP000323994">
    <property type="component" value="Unassembled WGS sequence"/>
</dbReference>
<gene>
    <name evidence="2" type="ORF">FEM33_05990</name>
</gene>
<keyword evidence="3" id="KW-1185">Reference proteome</keyword>
<reference evidence="2 3" key="1">
    <citation type="submission" date="2019-05" db="EMBL/GenBank/DDBJ databases">
        <authorList>
            <person name="Qu J.-H."/>
        </authorList>
    </citation>
    <scope>NUCLEOTIDE SEQUENCE [LARGE SCALE GENOMIC DNA]</scope>
    <source>
        <strain evidence="2 3">NS28</strain>
    </source>
</reference>
<feature type="transmembrane region" description="Helical" evidence="1">
    <location>
        <begin position="79"/>
        <end position="103"/>
    </location>
</feature>
<accession>A0A5M8QV67</accession>
<dbReference type="EMBL" id="VBSN01000027">
    <property type="protein sequence ID" value="KAA6440157.1"/>
    <property type="molecule type" value="Genomic_DNA"/>
</dbReference>
<keyword evidence="1" id="KW-0812">Transmembrane</keyword>
<dbReference type="AlphaFoldDB" id="A0A5M8QV67"/>
<proteinExistence type="predicted"/>
<evidence type="ECO:0000313" key="3">
    <source>
        <dbReference type="Proteomes" id="UP000323994"/>
    </source>
</evidence>
<name>A0A5M8QV67_9BACT</name>
<keyword evidence="1" id="KW-1133">Transmembrane helix</keyword>
<keyword evidence="1" id="KW-0472">Membrane</keyword>
<evidence type="ECO:0000313" key="2">
    <source>
        <dbReference type="EMBL" id="KAA6440157.1"/>
    </source>
</evidence>
<dbReference type="RefSeq" id="WP_139011184.1">
    <property type="nucleotide sequence ID" value="NZ_VBSN01000027.1"/>
</dbReference>
<feature type="transmembrane region" description="Helical" evidence="1">
    <location>
        <begin position="6"/>
        <end position="32"/>
    </location>
</feature>
<organism evidence="2 3">
    <name type="scientific">Dyadobacter flavalbus</name>
    <dbReference type="NCBI Taxonomy" id="2579942"/>
    <lineage>
        <taxon>Bacteria</taxon>
        <taxon>Pseudomonadati</taxon>
        <taxon>Bacteroidota</taxon>
        <taxon>Cytophagia</taxon>
        <taxon>Cytophagales</taxon>
        <taxon>Spirosomataceae</taxon>
        <taxon>Dyadobacter</taxon>
    </lineage>
</organism>
<sequence>MNFIIIVIISAVMQLFMPWWIVAVVPFAVYFWRPGKSPFLVSFAAVAFVWLAYGFYLHLISDGAMSNRIAEIFSLSNGYILLFVTAFIGGLVGGLSGLSGFLVKGLLPGSLSRASSLN</sequence>